<dbReference type="GO" id="GO:0051864">
    <property type="term" value="F:histone H3K36 demethylase activity"/>
    <property type="evidence" value="ECO:0007669"/>
    <property type="project" value="TreeGrafter"/>
</dbReference>
<keyword evidence="3" id="KW-0223">Dioxygenase</keyword>
<evidence type="ECO:0000313" key="6">
    <source>
        <dbReference type="EMBL" id="VEL20251.1"/>
    </source>
</evidence>
<feature type="compositionally biased region" description="Basic and acidic residues" evidence="4">
    <location>
        <begin position="1"/>
        <end position="11"/>
    </location>
</feature>
<comment type="function">
    <text evidence="3">Oxygenase that can act as both a histone lysine demethylase and a ribosomal histidine hydroxylase.</text>
</comment>
<name>A0A448WTZ3_9PLAT</name>
<gene>
    <name evidence="6" type="ORF">PXEA_LOCUS13691</name>
</gene>
<dbReference type="GO" id="GO:0005730">
    <property type="term" value="C:nucleolus"/>
    <property type="evidence" value="ECO:0007669"/>
    <property type="project" value="TreeGrafter"/>
</dbReference>
<evidence type="ECO:0000256" key="3">
    <source>
        <dbReference type="RuleBase" id="RU366061"/>
    </source>
</evidence>
<dbReference type="PANTHER" id="PTHR13096">
    <property type="entry name" value="MINA53 MYC INDUCED NUCLEAR ANTIGEN"/>
    <property type="match status" value="1"/>
</dbReference>
<evidence type="ECO:0000256" key="1">
    <source>
        <dbReference type="ARBA" id="ARBA00022723"/>
    </source>
</evidence>
<evidence type="ECO:0000256" key="4">
    <source>
        <dbReference type="SAM" id="MobiDB-lite"/>
    </source>
</evidence>
<feature type="region of interest" description="Disordered" evidence="4">
    <location>
        <begin position="1"/>
        <end position="23"/>
    </location>
</feature>
<keyword evidence="7" id="KW-1185">Reference proteome</keyword>
<sequence>MLFKDACEQEKLPTAPSGNLPPSKLGNPILEVTLESGDSIYLPRGYIFQASTPANSYSLHILISTYQKHTWANFISILMPAAIRLASKCDMKMREGLPVGLLRHLGGFISRNCGGVPRTTESRSIEKMAREAVAGRLIAIAEQILSGGSAVASTGKEVDSRKSKRMGANVPNASNCITASSTTCKSDAINELYSRDHVDPLLLAADLMAVGLVNDSLPPALHICKKDIHVKISVLYLQPEGYYFYLSV</sequence>
<keyword evidence="3" id="KW-0805">Transcription regulation</keyword>
<comment type="caution">
    <text evidence="6">The sequence shown here is derived from an EMBL/GenBank/DDBJ whole genome shotgun (WGS) entry which is preliminary data.</text>
</comment>
<dbReference type="Pfam" id="PF08007">
    <property type="entry name" value="JmjC_2"/>
    <property type="match status" value="1"/>
</dbReference>
<keyword evidence="3" id="KW-0539">Nucleus</keyword>
<keyword evidence="1 3" id="KW-0479">Metal-binding</keyword>
<accession>A0A448WTZ3</accession>
<proteinExistence type="inferred from homology"/>
<dbReference type="AlphaFoldDB" id="A0A448WTZ3"/>
<evidence type="ECO:0000259" key="5">
    <source>
        <dbReference type="Pfam" id="PF08007"/>
    </source>
</evidence>
<reference evidence="6" key="1">
    <citation type="submission" date="2018-11" db="EMBL/GenBank/DDBJ databases">
        <authorList>
            <consortium name="Pathogen Informatics"/>
        </authorList>
    </citation>
    <scope>NUCLEOTIDE SEQUENCE</scope>
</reference>
<dbReference type="GO" id="GO:0005506">
    <property type="term" value="F:iron ion binding"/>
    <property type="evidence" value="ECO:0007669"/>
    <property type="project" value="UniProtKB-UniRule"/>
</dbReference>
<comment type="cofactor">
    <cofactor evidence="3">
        <name>Fe(2+)</name>
        <dbReference type="ChEBI" id="CHEBI:29033"/>
    </cofactor>
    <text evidence="3">Binds 1 Fe(2+) ion per subunit.</text>
</comment>
<dbReference type="EC" id="1.14.11.-" evidence="3"/>
<dbReference type="PANTHER" id="PTHR13096:SF8">
    <property type="entry name" value="RIBOSOMAL OXYGENASE 1"/>
    <property type="match status" value="1"/>
</dbReference>
<comment type="subcellular location">
    <subcellularLocation>
        <location evidence="3">Nucleus</location>
    </subcellularLocation>
</comment>
<dbReference type="InterPro" id="IPR003347">
    <property type="entry name" value="JmjC_dom"/>
</dbReference>
<protein>
    <recommendedName>
        <fullName evidence="3">Bifunctional lysine-specific demethylase and histidyl-hydroxylase</fullName>
        <ecNumber evidence="3">1.14.11.-</ecNumber>
    </recommendedName>
</protein>
<dbReference type="EMBL" id="CAAALY010045495">
    <property type="protein sequence ID" value="VEL20251.1"/>
    <property type="molecule type" value="Genomic_DNA"/>
</dbReference>
<keyword evidence="2 3" id="KW-0408">Iron</keyword>
<dbReference type="SUPFAM" id="SSF51197">
    <property type="entry name" value="Clavaminate synthase-like"/>
    <property type="match status" value="1"/>
</dbReference>
<keyword evidence="3" id="KW-0804">Transcription</keyword>
<keyword evidence="3" id="KW-0560">Oxidoreductase</keyword>
<dbReference type="InterPro" id="IPR039994">
    <property type="entry name" value="NO66-like"/>
</dbReference>
<dbReference type="GO" id="GO:0032453">
    <property type="term" value="F:histone H3K4 demethylase activity"/>
    <property type="evidence" value="ECO:0007669"/>
    <property type="project" value="TreeGrafter"/>
</dbReference>
<evidence type="ECO:0000256" key="2">
    <source>
        <dbReference type="ARBA" id="ARBA00023004"/>
    </source>
</evidence>
<feature type="domain" description="JmjC" evidence="5">
    <location>
        <begin position="18"/>
        <end position="67"/>
    </location>
</feature>
<organism evidence="6 7">
    <name type="scientific">Protopolystoma xenopodis</name>
    <dbReference type="NCBI Taxonomy" id="117903"/>
    <lineage>
        <taxon>Eukaryota</taxon>
        <taxon>Metazoa</taxon>
        <taxon>Spiralia</taxon>
        <taxon>Lophotrochozoa</taxon>
        <taxon>Platyhelminthes</taxon>
        <taxon>Monogenea</taxon>
        <taxon>Polyopisthocotylea</taxon>
        <taxon>Polystomatidea</taxon>
        <taxon>Polystomatidae</taxon>
        <taxon>Protopolystoma</taxon>
    </lineage>
</organism>
<dbReference type="OrthoDB" id="425950at2759"/>
<evidence type="ECO:0000313" key="7">
    <source>
        <dbReference type="Proteomes" id="UP000784294"/>
    </source>
</evidence>
<dbReference type="Proteomes" id="UP000784294">
    <property type="component" value="Unassembled WGS sequence"/>
</dbReference>
<dbReference type="Gene3D" id="1.10.10.1500">
    <property type="entry name" value="JmjC domain-containing ribosomal oxygenase (ROX), dimer domain"/>
    <property type="match status" value="1"/>
</dbReference>
<comment type="similarity">
    <text evidence="3">Belongs to the ROX family.</text>
</comment>
<dbReference type="Gene3D" id="2.60.120.650">
    <property type="entry name" value="Cupin"/>
    <property type="match status" value="1"/>
</dbReference>